<reference evidence="2" key="1">
    <citation type="journal article" date="2022" name="Int. J. Syst. Evol. Microbiol.">
        <title>Pseudomonas aegrilactucae sp. nov. and Pseudomonas morbosilactucae sp. nov., pathogens causing bacterial rot of lettuce in Japan.</title>
        <authorList>
            <person name="Sawada H."/>
            <person name="Fujikawa T."/>
            <person name="Satou M."/>
        </authorList>
    </citation>
    <scope>NUCLEOTIDE SEQUENCE</scope>
    <source>
        <strain evidence="2">MAFF 301350</strain>
    </source>
</reference>
<feature type="transmembrane region" description="Helical" evidence="1">
    <location>
        <begin position="147"/>
        <end position="171"/>
    </location>
</feature>
<feature type="transmembrane region" description="Helical" evidence="1">
    <location>
        <begin position="18"/>
        <end position="36"/>
    </location>
</feature>
<name>A0A9Q2XPK0_9PSED</name>
<dbReference type="Proteomes" id="UP001106592">
    <property type="component" value="Unassembled WGS sequence"/>
</dbReference>
<dbReference type="RefSeq" id="WP_217978405.1">
    <property type="nucleotide sequence ID" value="NZ_JAHTBI010000143.1"/>
</dbReference>
<dbReference type="AlphaFoldDB" id="A0A9Q2XPK0"/>
<keyword evidence="3" id="KW-1185">Reference proteome</keyword>
<comment type="caution">
    <text evidence="2">The sequence shown here is derived from an EMBL/GenBank/DDBJ whole genome shotgun (WGS) entry which is preliminary data.</text>
</comment>
<sequence>MPSALSLFKDLPTRTKTLVCLVFAITNLAFAGLYLATWRHYEAPDYQRWVQVQGKVTSEGSVWKQDSSLVQFGAKFQLPGVAQPQRRPAYADRQAFAQAGLRIGTPVSLMIEVRPDGAILRELATLDGRVLFDDSLFHHVVTASNDAGLYAIVAGVIMALLGLIGAAFLWFRRPANGAVTNADPP</sequence>
<keyword evidence="1" id="KW-0472">Membrane</keyword>
<proteinExistence type="predicted"/>
<evidence type="ECO:0000313" key="2">
    <source>
        <dbReference type="EMBL" id="MBV6290413.1"/>
    </source>
</evidence>
<reference evidence="2" key="2">
    <citation type="journal article" date="2023" name="Plant Pathol.">
        <title>Dismantling and reorganizing Pseudomonas marginalis sensu#lato.</title>
        <authorList>
            <person name="Sawada H."/>
            <person name="Fujikawa T."/>
            <person name="Satou M."/>
        </authorList>
    </citation>
    <scope>NUCLEOTIDE SEQUENCE</scope>
    <source>
        <strain evidence="2">MAFF 301350</strain>
    </source>
</reference>
<gene>
    <name evidence="2" type="ORF">KUO17_25930</name>
</gene>
<organism evidence="2 3">
    <name type="scientific">Pseudomonas aegrilactucae</name>
    <dbReference type="NCBI Taxonomy" id="2854028"/>
    <lineage>
        <taxon>Bacteria</taxon>
        <taxon>Pseudomonadati</taxon>
        <taxon>Pseudomonadota</taxon>
        <taxon>Gammaproteobacteria</taxon>
        <taxon>Pseudomonadales</taxon>
        <taxon>Pseudomonadaceae</taxon>
        <taxon>Pseudomonas</taxon>
    </lineage>
</organism>
<keyword evidence="1" id="KW-0812">Transmembrane</keyword>
<dbReference type="EMBL" id="JAHTBI010000143">
    <property type="protein sequence ID" value="MBV6290413.1"/>
    <property type="molecule type" value="Genomic_DNA"/>
</dbReference>
<protein>
    <submittedName>
        <fullName evidence="2">Uncharacterized protein</fullName>
    </submittedName>
</protein>
<accession>A0A9Q2XPK0</accession>
<evidence type="ECO:0000256" key="1">
    <source>
        <dbReference type="SAM" id="Phobius"/>
    </source>
</evidence>
<keyword evidence="1" id="KW-1133">Transmembrane helix</keyword>
<evidence type="ECO:0000313" key="3">
    <source>
        <dbReference type="Proteomes" id="UP001106592"/>
    </source>
</evidence>